<proteinExistence type="predicted"/>
<reference evidence="2" key="1">
    <citation type="submission" date="2021-04" db="EMBL/GenBank/DDBJ databases">
        <title>The complete genome sequence of Caulobacter sp. S6.</title>
        <authorList>
            <person name="Tang Y."/>
            <person name="Ouyang W."/>
            <person name="Liu Q."/>
            <person name="Huang B."/>
            <person name="Guo Z."/>
            <person name="Lei P."/>
        </authorList>
    </citation>
    <scope>NUCLEOTIDE SEQUENCE</scope>
    <source>
        <strain evidence="2">S6</strain>
    </source>
</reference>
<dbReference type="AlphaFoldDB" id="A0A975FX45"/>
<dbReference type="RefSeq" id="WP_211936921.1">
    <property type="nucleotide sequence ID" value="NZ_CP073078.1"/>
</dbReference>
<feature type="signal peptide" evidence="1">
    <location>
        <begin position="1"/>
        <end position="19"/>
    </location>
</feature>
<dbReference type="KEGG" id="caul:KCG34_17570"/>
<keyword evidence="1" id="KW-0732">Signal</keyword>
<keyword evidence="3" id="KW-1185">Reference proteome</keyword>
<name>A0A975FX45_9CAUL</name>
<evidence type="ECO:0008006" key="4">
    <source>
        <dbReference type="Google" id="ProtNLM"/>
    </source>
</evidence>
<sequence length="186" mass="21073">MKKALLAFAAIACLGAGLAGCETATPYQPLKPGSQQSGGYSEFRIEPDRWKVTFRGNGMTARETVETYLLYRAAELTVNQGYDWFETVQRDTDKHTETYADPMGPGPYGWRPYWRYWGPGYGWRGWDPYWGGPFWADQIDIHTVEKYEASAEIVMGHGPKPTDHKRAFDARAVMTNLSPKIVRPTP</sequence>
<protein>
    <recommendedName>
        <fullName evidence="4">DUF4136 domain-containing protein</fullName>
    </recommendedName>
</protein>
<feature type="chain" id="PRO_5037080257" description="DUF4136 domain-containing protein" evidence="1">
    <location>
        <begin position="20"/>
        <end position="186"/>
    </location>
</feature>
<gene>
    <name evidence="2" type="ORF">KCG34_17570</name>
</gene>
<organism evidence="2 3">
    <name type="scientific">Phenylobacterium montanum</name>
    <dbReference type="NCBI Taxonomy" id="2823693"/>
    <lineage>
        <taxon>Bacteria</taxon>
        <taxon>Pseudomonadati</taxon>
        <taxon>Pseudomonadota</taxon>
        <taxon>Alphaproteobacteria</taxon>
        <taxon>Caulobacterales</taxon>
        <taxon>Caulobacteraceae</taxon>
        <taxon>Phenylobacterium</taxon>
    </lineage>
</organism>
<evidence type="ECO:0000313" key="2">
    <source>
        <dbReference type="EMBL" id="QUD86869.1"/>
    </source>
</evidence>
<dbReference type="Proteomes" id="UP000676409">
    <property type="component" value="Chromosome"/>
</dbReference>
<dbReference type="EMBL" id="CP073078">
    <property type="protein sequence ID" value="QUD86869.1"/>
    <property type="molecule type" value="Genomic_DNA"/>
</dbReference>
<dbReference type="PROSITE" id="PS51257">
    <property type="entry name" value="PROKAR_LIPOPROTEIN"/>
    <property type="match status" value="1"/>
</dbReference>
<evidence type="ECO:0000256" key="1">
    <source>
        <dbReference type="SAM" id="SignalP"/>
    </source>
</evidence>
<accession>A0A975FX45</accession>
<evidence type="ECO:0000313" key="3">
    <source>
        <dbReference type="Proteomes" id="UP000676409"/>
    </source>
</evidence>
<dbReference type="NCBIfam" id="NF047637">
    <property type="entry name" value="lipo_CC0125"/>
    <property type="match status" value="1"/>
</dbReference>